<dbReference type="AlphaFoldDB" id="A0A8H3HQQ9"/>
<evidence type="ECO:0000313" key="1">
    <source>
        <dbReference type="EMBL" id="CAE7176879.1"/>
    </source>
</evidence>
<name>A0A8H3HQQ9_9AGAM</name>
<comment type="caution">
    <text evidence="1">The sequence shown here is derived from an EMBL/GenBank/DDBJ whole genome shotgun (WGS) entry which is preliminary data.</text>
</comment>
<dbReference type="Proteomes" id="UP000663827">
    <property type="component" value="Unassembled WGS sequence"/>
</dbReference>
<dbReference type="EMBL" id="CAJNJQ010002476">
    <property type="protein sequence ID" value="CAE7176879.1"/>
    <property type="molecule type" value="Genomic_DNA"/>
</dbReference>
<reference evidence="1" key="1">
    <citation type="submission" date="2021-01" db="EMBL/GenBank/DDBJ databases">
        <authorList>
            <person name="Kaushik A."/>
        </authorList>
    </citation>
    <scope>NUCLEOTIDE SEQUENCE</scope>
    <source>
        <strain evidence="1">AG5</strain>
    </source>
</reference>
<organism evidence="1 2">
    <name type="scientific">Rhizoctonia solani</name>
    <dbReference type="NCBI Taxonomy" id="456999"/>
    <lineage>
        <taxon>Eukaryota</taxon>
        <taxon>Fungi</taxon>
        <taxon>Dikarya</taxon>
        <taxon>Basidiomycota</taxon>
        <taxon>Agaricomycotina</taxon>
        <taxon>Agaricomycetes</taxon>
        <taxon>Cantharellales</taxon>
        <taxon>Ceratobasidiaceae</taxon>
        <taxon>Rhizoctonia</taxon>
    </lineage>
</organism>
<accession>A0A8H3HQQ9</accession>
<gene>
    <name evidence="1" type="ORF">RDB_LOCUS112736</name>
</gene>
<protein>
    <submittedName>
        <fullName evidence="1">Uncharacterized protein</fullName>
    </submittedName>
</protein>
<proteinExistence type="predicted"/>
<evidence type="ECO:0000313" key="2">
    <source>
        <dbReference type="Proteomes" id="UP000663827"/>
    </source>
</evidence>
<sequence length="492" mass="54690">MESSSRYGPVLDKYLDMGGLQLRNLKSISHPSPIARSPSREEIRQAILQLSDPEKVTYLTFETILSLENTEACSDLELLLSHSAKDSLPACFRLASAYCQGSRLMFDHAYGFLCVKVIALLVQVAMLSRSGYIDRLIELLTLGHAEQSIFAAFTTTVYSLMVDAMDDHLDSGPSARHERFGWDHGSIGGAKPCLPEIGGCTTGEIQILLSQLWNSRAGFLVCGSRGREALFPGFGGFLCWIWCGVAQQYGFPGQNQNSASAWTQLVDLSTRFTLYSSDREADLMSFVLLGCPEYARIAPILDKSSSAVDAQDRTRIAIMTPKKIRSGEDLPLRFVTTLFCFACPSVDYQENIFDIFSAKIDRMWFEFDRLAIRTEERLQAVANDLPFFCQGFLHVLKVIQYRDPELFFRLLSGIGEDLYEGIGRVILLPLSSKTLKAGKSSDNLKLLLDNTSYYVSSALGVTQDVIAVEDANKRTGCYPGTLISFSVRHVLL</sequence>